<evidence type="ECO:0000256" key="3">
    <source>
        <dbReference type="ARBA" id="ARBA00012438"/>
    </source>
</evidence>
<feature type="coiled-coil region" evidence="11">
    <location>
        <begin position="104"/>
        <end position="131"/>
    </location>
</feature>
<dbReference type="GO" id="GO:0016036">
    <property type="term" value="P:cellular response to phosphate starvation"/>
    <property type="evidence" value="ECO:0007669"/>
    <property type="project" value="TreeGrafter"/>
</dbReference>
<dbReference type="Proteomes" id="UP000824017">
    <property type="component" value="Unassembled WGS sequence"/>
</dbReference>
<dbReference type="SUPFAM" id="SSF55874">
    <property type="entry name" value="ATPase domain of HSP90 chaperone/DNA topoisomerase II/histidine kinase"/>
    <property type="match status" value="1"/>
</dbReference>
<dbReference type="GO" id="GO:0004721">
    <property type="term" value="F:phosphoprotein phosphatase activity"/>
    <property type="evidence" value="ECO:0007669"/>
    <property type="project" value="TreeGrafter"/>
</dbReference>
<evidence type="ECO:0000256" key="10">
    <source>
        <dbReference type="ARBA" id="ARBA00023136"/>
    </source>
</evidence>
<keyword evidence="6 12" id="KW-0812">Transmembrane</keyword>
<dbReference type="Pfam" id="PF02518">
    <property type="entry name" value="HATPase_c"/>
    <property type="match status" value="1"/>
</dbReference>
<feature type="domain" description="Histidine kinase" evidence="13">
    <location>
        <begin position="127"/>
        <end position="336"/>
    </location>
</feature>
<evidence type="ECO:0000256" key="1">
    <source>
        <dbReference type="ARBA" id="ARBA00000085"/>
    </source>
</evidence>
<accession>A0A9D2DAG0</accession>
<keyword evidence="7 14" id="KW-0418">Kinase</keyword>
<name>A0A9D2DAG0_9FIRM</name>
<organism evidence="14 15">
    <name type="scientific">Candidatus Mediterraneibacter stercorigallinarum</name>
    <dbReference type="NCBI Taxonomy" id="2838686"/>
    <lineage>
        <taxon>Bacteria</taxon>
        <taxon>Bacillati</taxon>
        <taxon>Bacillota</taxon>
        <taxon>Clostridia</taxon>
        <taxon>Lachnospirales</taxon>
        <taxon>Lachnospiraceae</taxon>
        <taxon>Mediterraneibacter</taxon>
    </lineage>
</organism>
<feature type="transmembrane region" description="Helical" evidence="12">
    <location>
        <begin position="39"/>
        <end position="61"/>
    </location>
</feature>
<dbReference type="EC" id="2.7.13.3" evidence="3"/>
<keyword evidence="11" id="KW-0175">Coiled coil</keyword>
<evidence type="ECO:0000256" key="4">
    <source>
        <dbReference type="ARBA" id="ARBA00022475"/>
    </source>
</evidence>
<evidence type="ECO:0000256" key="8">
    <source>
        <dbReference type="ARBA" id="ARBA00022989"/>
    </source>
</evidence>
<keyword evidence="4" id="KW-1003">Cell membrane</keyword>
<comment type="subcellular location">
    <subcellularLocation>
        <location evidence="2">Cell membrane</location>
        <topology evidence="2">Multi-pass membrane protein</topology>
    </subcellularLocation>
</comment>
<evidence type="ECO:0000256" key="7">
    <source>
        <dbReference type="ARBA" id="ARBA00022777"/>
    </source>
</evidence>
<dbReference type="GO" id="GO:0005886">
    <property type="term" value="C:plasma membrane"/>
    <property type="evidence" value="ECO:0007669"/>
    <property type="project" value="UniProtKB-SubCell"/>
</dbReference>
<dbReference type="AlphaFoldDB" id="A0A9D2DAG0"/>
<dbReference type="PRINTS" id="PR00344">
    <property type="entry name" value="BCTRLSENSOR"/>
</dbReference>
<dbReference type="EMBL" id="DXCD01000131">
    <property type="protein sequence ID" value="HIZ13285.1"/>
    <property type="molecule type" value="Genomic_DNA"/>
</dbReference>
<evidence type="ECO:0000256" key="6">
    <source>
        <dbReference type="ARBA" id="ARBA00022692"/>
    </source>
</evidence>
<evidence type="ECO:0000313" key="15">
    <source>
        <dbReference type="Proteomes" id="UP000824017"/>
    </source>
</evidence>
<dbReference type="GO" id="GO:0000155">
    <property type="term" value="F:phosphorelay sensor kinase activity"/>
    <property type="evidence" value="ECO:0007669"/>
    <property type="project" value="InterPro"/>
</dbReference>
<keyword evidence="9" id="KW-0902">Two-component regulatory system</keyword>
<dbReference type="Gene3D" id="3.30.565.10">
    <property type="entry name" value="Histidine kinase-like ATPase, C-terminal domain"/>
    <property type="match status" value="1"/>
</dbReference>
<gene>
    <name evidence="14" type="ORF">H9817_05110</name>
</gene>
<protein>
    <recommendedName>
        <fullName evidence="3">histidine kinase</fullName>
        <ecNumber evidence="3">2.7.13.3</ecNumber>
    </recommendedName>
</protein>
<dbReference type="PROSITE" id="PS50109">
    <property type="entry name" value="HIS_KIN"/>
    <property type="match status" value="1"/>
</dbReference>
<evidence type="ECO:0000256" key="12">
    <source>
        <dbReference type="SAM" id="Phobius"/>
    </source>
</evidence>
<dbReference type="SUPFAM" id="SSF47384">
    <property type="entry name" value="Homodimeric domain of signal transducing histidine kinase"/>
    <property type="match status" value="1"/>
</dbReference>
<dbReference type="PANTHER" id="PTHR45453">
    <property type="entry name" value="PHOSPHATE REGULON SENSOR PROTEIN PHOR"/>
    <property type="match status" value="1"/>
</dbReference>
<dbReference type="SMART" id="SM00387">
    <property type="entry name" value="HATPase_c"/>
    <property type="match status" value="1"/>
</dbReference>
<dbReference type="InterPro" id="IPR050351">
    <property type="entry name" value="BphY/WalK/GraS-like"/>
</dbReference>
<comment type="catalytic activity">
    <reaction evidence="1">
        <text>ATP + protein L-histidine = ADP + protein N-phospho-L-histidine.</text>
        <dbReference type="EC" id="2.7.13.3"/>
    </reaction>
</comment>
<sequence length="336" mass="38604">MRQFWKTFKRYSPWLFLLLAADVFSALVLWISSVQAFEALIGIIVLAGLVLFSVILFVCYFKEQHKQAVFQDFLREPDAVNTEKLLSAVSRQEREQLSLLVSILEKKQSLIQEMEESLRDYEEYVEGWAHEAKTPLSLLTMILDNRTDEFSPSLHSKLDYVRSQLQEDITQMLYYARLGSSTKDYRFENVELRDALDEVLEDYAPLLEEKKFLIENQLQDENVYTDRRGLQFMLGQIISNSIKYSGDAPRLAVSLQCTDESEILTIADNGTGVKSYDLPYIFQKGFTGDSTDSRKKATGMGLYLTKKMAGDLNLKLEAESRWGEGLTISIVFPKIE</sequence>
<feature type="transmembrane region" description="Helical" evidence="12">
    <location>
        <begin position="12"/>
        <end position="33"/>
    </location>
</feature>
<dbReference type="InterPro" id="IPR036097">
    <property type="entry name" value="HisK_dim/P_sf"/>
</dbReference>
<proteinExistence type="predicted"/>
<keyword evidence="8 12" id="KW-1133">Transmembrane helix</keyword>
<dbReference type="PANTHER" id="PTHR45453:SF2">
    <property type="entry name" value="HISTIDINE KINASE"/>
    <property type="match status" value="1"/>
</dbReference>
<reference evidence="14" key="1">
    <citation type="journal article" date="2021" name="PeerJ">
        <title>Extensive microbial diversity within the chicken gut microbiome revealed by metagenomics and culture.</title>
        <authorList>
            <person name="Gilroy R."/>
            <person name="Ravi A."/>
            <person name="Getino M."/>
            <person name="Pursley I."/>
            <person name="Horton D.L."/>
            <person name="Alikhan N.F."/>
            <person name="Baker D."/>
            <person name="Gharbi K."/>
            <person name="Hall N."/>
            <person name="Watson M."/>
            <person name="Adriaenssens E.M."/>
            <person name="Foster-Nyarko E."/>
            <person name="Jarju S."/>
            <person name="Secka A."/>
            <person name="Antonio M."/>
            <person name="Oren A."/>
            <person name="Chaudhuri R.R."/>
            <person name="La Ragione R."/>
            <person name="Hildebrand F."/>
            <person name="Pallen M.J."/>
        </authorList>
    </citation>
    <scope>NUCLEOTIDE SEQUENCE</scope>
    <source>
        <strain evidence="14">ChiGjej1B1-13045</strain>
    </source>
</reference>
<evidence type="ECO:0000256" key="5">
    <source>
        <dbReference type="ARBA" id="ARBA00022679"/>
    </source>
</evidence>
<comment type="caution">
    <text evidence="14">The sequence shown here is derived from an EMBL/GenBank/DDBJ whole genome shotgun (WGS) entry which is preliminary data.</text>
</comment>
<evidence type="ECO:0000313" key="14">
    <source>
        <dbReference type="EMBL" id="HIZ13285.1"/>
    </source>
</evidence>
<evidence type="ECO:0000256" key="2">
    <source>
        <dbReference type="ARBA" id="ARBA00004651"/>
    </source>
</evidence>
<reference evidence="14" key="2">
    <citation type="submission" date="2021-04" db="EMBL/GenBank/DDBJ databases">
        <authorList>
            <person name="Gilroy R."/>
        </authorList>
    </citation>
    <scope>NUCLEOTIDE SEQUENCE</scope>
    <source>
        <strain evidence="14">ChiGjej1B1-13045</strain>
    </source>
</reference>
<evidence type="ECO:0000259" key="13">
    <source>
        <dbReference type="PROSITE" id="PS50109"/>
    </source>
</evidence>
<keyword evidence="5" id="KW-0808">Transferase</keyword>
<dbReference type="InterPro" id="IPR003594">
    <property type="entry name" value="HATPase_dom"/>
</dbReference>
<dbReference type="InterPro" id="IPR005467">
    <property type="entry name" value="His_kinase_dom"/>
</dbReference>
<evidence type="ECO:0000256" key="9">
    <source>
        <dbReference type="ARBA" id="ARBA00023012"/>
    </source>
</evidence>
<dbReference type="InterPro" id="IPR036890">
    <property type="entry name" value="HATPase_C_sf"/>
</dbReference>
<dbReference type="InterPro" id="IPR004358">
    <property type="entry name" value="Sig_transdc_His_kin-like_C"/>
</dbReference>
<keyword evidence="10 12" id="KW-0472">Membrane</keyword>
<evidence type="ECO:0000256" key="11">
    <source>
        <dbReference type="SAM" id="Coils"/>
    </source>
</evidence>